<feature type="transmembrane region" description="Helical" evidence="6">
    <location>
        <begin position="140"/>
        <end position="158"/>
    </location>
</feature>
<evidence type="ECO:0000313" key="8">
    <source>
        <dbReference type="EMBL" id="WOF21701.1"/>
    </source>
</evidence>
<dbReference type="RefSeq" id="WP_317138178.1">
    <property type="nucleotide sequence ID" value="NZ_CP118157.1"/>
</dbReference>
<proteinExistence type="predicted"/>
<evidence type="ECO:0000256" key="6">
    <source>
        <dbReference type="SAM" id="Phobius"/>
    </source>
</evidence>
<keyword evidence="5 6" id="KW-0472">Membrane</keyword>
<feature type="transmembrane region" description="Helical" evidence="6">
    <location>
        <begin position="6"/>
        <end position="28"/>
    </location>
</feature>
<gene>
    <name evidence="8" type="ORF">N8K70_09885</name>
</gene>
<feature type="transmembrane region" description="Helical" evidence="6">
    <location>
        <begin position="283"/>
        <end position="309"/>
    </location>
</feature>
<evidence type="ECO:0000313" key="9">
    <source>
        <dbReference type="Proteomes" id="UP001305498"/>
    </source>
</evidence>
<evidence type="ECO:0000256" key="2">
    <source>
        <dbReference type="ARBA" id="ARBA00022475"/>
    </source>
</evidence>
<dbReference type="KEGG" id="mbet:N8K70_09885"/>
<dbReference type="Proteomes" id="UP001305498">
    <property type="component" value="Chromosome"/>
</dbReference>
<name>A0AA97FDS7_9MICO</name>
<evidence type="ECO:0000256" key="5">
    <source>
        <dbReference type="ARBA" id="ARBA00023136"/>
    </source>
</evidence>
<dbReference type="PANTHER" id="PTHR35007">
    <property type="entry name" value="INTEGRAL MEMBRANE PROTEIN-RELATED"/>
    <property type="match status" value="1"/>
</dbReference>
<organism evidence="8 9">
    <name type="scientific">Microbacterium betulae</name>
    <dbReference type="NCBI Taxonomy" id="2981139"/>
    <lineage>
        <taxon>Bacteria</taxon>
        <taxon>Bacillati</taxon>
        <taxon>Actinomycetota</taxon>
        <taxon>Actinomycetes</taxon>
        <taxon>Micrococcales</taxon>
        <taxon>Microbacteriaceae</taxon>
        <taxon>Microbacterium</taxon>
    </lineage>
</organism>
<dbReference type="EMBL" id="CP118157">
    <property type="protein sequence ID" value="WOF21701.1"/>
    <property type="molecule type" value="Genomic_DNA"/>
</dbReference>
<evidence type="ECO:0000259" key="7">
    <source>
        <dbReference type="Pfam" id="PF00482"/>
    </source>
</evidence>
<keyword evidence="2" id="KW-1003">Cell membrane</keyword>
<feature type="domain" description="Type II secretion system protein GspF" evidence="7">
    <location>
        <begin position="177"/>
        <end position="301"/>
    </location>
</feature>
<evidence type="ECO:0000256" key="1">
    <source>
        <dbReference type="ARBA" id="ARBA00004651"/>
    </source>
</evidence>
<dbReference type="InterPro" id="IPR018076">
    <property type="entry name" value="T2SS_GspF_dom"/>
</dbReference>
<comment type="subcellular location">
    <subcellularLocation>
        <location evidence="1">Cell membrane</location>
        <topology evidence="1">Multi-pass membrane protein</topology>
    </subcellularLocation>
</comment>
<accession>A0AA97FDS7</accession>
<feature type="transmembrane region" description="Helical" evidence="6">
    <location>
        <begin position="112"/>
        <end position="134"/>
    </location>
</feature>
<reference evidence="8 9" key="1">
    <citation type="submission" date="2023-02" db="EMBL/GenBank/DDBJ databases">
        <title>Microbacterium betulae sp. nov., isolated from birch wood.</title>
        <authorList>
            <person name="Pasciak M."/>
            <person name="Pawlik K.J."/>
            <person name="Martynowski D."/>
            <person name="Laczmanski L."/>
            <person name="Ciekot J."/>
            <person name="Szponar B."/>
            <person name="Wojcik-Fatla A."/>
            <person name="Mackiewicz B."/>
            <person name="Farian E."/>
            <person name="Cholewa G."/>
            <person name="Cholewa A."/>
            <person name="Dutkiewicz J."/>
        </authorList>
    </citation>
    <scope>NUCLEOTIDE SEQUENCE [LARGE SCALE GENOMIC DNA]</scope>
    <source>
        <strain evidence="8 9">AB</strain>
    </source>
</reference>
<dbReference type="Pfam" id="PF00482">
    <property type="entry name" value="T2SSF"/>
    <property type="match status" value="1"/>
</dbReference>
<keyword evidence="9" id="KW-1185">Reference proteome</keyword>
<dbReference type="GO" id="GO:0005886">
    <property type="term" value="C:plasma membrane"/>
    <property type="evidence" value="ECO:0007669"/>
    <property type="project" value="UniProtKB-SubCell"/>
</dbReference>
<protein>
    <submittedName>
        <fullName evidence="8">Type II secretion system F family protein</fullName>
    </submittedName>
</protein>
<dbReference type="AlphaFoldDB" id="A0AA97FDS7"/>
<keyword evidence="3 6" id="KW-0812">Transmembrane</keyword>
<sequence>MSSATDVAIALLLGGAFGTGAWALLMVLPRWAAPSLARRVAPYVRDVTDPAGTTVWTAVADPGAAIAGGASAVWRAAQRRATALLGGADGIARRLTQAGKPADVTAFRGSQLAWALAGFAAGVVVVIGFALTGALTGQSLVVPVLGAVAGAVGTDLLLTSRARVRMDRIGDELPTVLEFLALCLAAGEGIFDSVARVAELGSGELTGELRRVVLDVRTGDTLPDALLAMSRRLQAPALGRAVEHVVAAIDRGSPLAGALQAQAVDAREDAKRRLIEQAGRKEILMLLPLVFGLLPLSVLFAVFPGIVMLRLGIG</sequence>
<dbReference type="PANTHER" id="PTHR35007:SF2">
    <property type="entry name" value="PILUS ASSEMBLE PROTEIN"/>
    <property type="match status" value="1"/>
</dbReference>
<evidence type="ECO:0000256" key="4">
    <source>
        <dbReference type="ARBA" id="ARBA00022989"/>
    </source>
</evidence>
<keyword evidence="4 6" id="KW-1133">Transmembrane helix</keyword>
<evidence type="ECO:0000256" key="3">
    <source>
        <dbReference type="ARBA" id="ARBA00022692"/>
    </source>
</evidence>